<dbReference type="PANTHER" id="PTHR43802:SF1">
    <property type="entry name" value="IP11341P-RELATED"/>
    <property type="match status" value="1"/>
</dbReference>
<evidence type="ECO:0000313" key="3">
    <source>
        <dbReference type="Proteomes" id="UP000295341"/>
    </source>
</evidence>
<dbReference type="CDD" id="cd06558">
    <property type="entry name" value="crotonase-like"/>
    <property type="match status" value="1"/>
</dbReference>
<comment type="similarity">
    <text evidence="1">Belongs to the enoyl-CoA hydratase/isomerase family.</text>
</comment>
<protein>
    <submittedName>
        <fullName evidence="2">Vanillin synthase /trans-feruloyl-CoA hydratase</fullName>
    </submittedName>
</protein>
<dbReference type="InterPro" id="IPR001753">
    <property type="entry name" value="Enoyl-CoA_hydra/iso"/>
</dbReference>
<dbReference type="Gene3D" id="3.90.226.10">
    <property type="entry name" value="2-enoyl-CoA Hydratase, Chain A, domain 1"/>
    <property type="match status" value="1"/>
</dbReference>
<sequence length="270" mass="29564">MSKKVLYEKKGEVAYVTLNRPECKNAVDYETHLLLCDAWKDFRDDPKLRVAILTGAGDAFTAGADLKTHAPEWQKVGPMVGRERMEDGLSGITRGPLSRITKPIVAAINGWCLGHGIELSMACDIRVASEKAQFGTFEVRRGMHSADGGIVRMLNACGVGITMEMILTGEPFSAQRALMHNMVNKVVPHDDLMAATEDLVARILRCDRAATESAKETLLEVIGRPLHDQLRVEAMWGYALCGGNQTVMERSQQFFDKADKGRAGATASSL</sequence>
<dbReference type="OrthoDB" id="9775794at2"/>
<dbReference type="RefSeq" id="WP_133880313.1">
    <property type="nucleotide sequence ID" value="NZ_MWIN01000012.1"/>
</dbReference>
<dbReference type="SUPFAM" id="SSF52096">
    <property type="entry name" value="ClpP/crotonase"/>
    <property type="match status" value="1"/>
</dbReference>
<dbReference type="AlphaFoldDB" id="A0A4R7PCE6"/>
<dbReference type="Proteomes" id="UP000295341">
    <property type="component" value="Unassembled WGS sequence"/>
</dbReference>
<reference evidence="2 3" key="1">
    <citation type="submission" date="2019-03" db="EMBL/GenBank/DDBJ databases">
        <title>Genomic Encyclopedia of Type Strains, Phase IV (KMG-IV): sequencing the most valuable type-strain genomes for metagenomic binning, comparative biology and taxonomic classification.</title>
        <authorList>
            <person name="Goeker M."/>
        </authorList>
    </citation>
    <scope>NUCLEOTIDE SEQUENCE [LARGE SCALE GENOMIC DNA]</scope>
    <source>
        <strain evidence="2 3">DSM 26377</strain>
    </source>
</reference>
<accession>A0A4R7PCE6</accession>
<dbReference type="Pfam" id="PF00378">
    <property type="entry name" value="ECH_1"/>
    <property type="match status" value="1"/>
</dbReference>
<dbReference type="GO" id="GO:0003824">
    <property type="term" value="F:catalytic activity"/>
    <property type="evidence" value="ECO:0007669"/>
    <property type="project" value="UniProtKB-ARBA"/>
</dbReference>
<comment type="caution">
    <text evidence="2">The sequence shown here is derived from an EMBL/GenBank/DDBJ whole genome shotgun (WGS) entry which is preliminary data.</text>
</comment>
<evidence type="ECO:0000313" key="2">
    <source>
        <dbReference type="EMBL" id="TDU31753.1"/>
    </source>
</evidence>
<gene>
    <name evidence="2" type="ORF">DFR24_1134</name>
</gene>
<organism evidence="2 3">
    <name type="scientific">Panacagrimonas perspica</name>
    <dbReference type="NCBI Taxonomy" id="381431"/>
    <lineage>
        <taxon>Bacteria</taxon>
        <taxon>Pseudomonadati</taxon>
        <taxon>Pseudomonadota</taxon>
        <taxon>Gammaproteobacteria</taxon>
        <taxon>Nevskiales</taxon>
        <taxon>Nevskiaceae</taxon>
        <taxon>Panacagrimonas</taxon>
    </lineage>
</organism>
<proteinExistence type="inferred from homology"/>
<evidence type="ECO:0000256" key="1">
    <source>
        <dbReference type="ARBA" id="ARBA00005254"/>
    </source>
</evidence>
<dbReference type="EMBL" id="SOBT01000008">
    <property type="protein sequence ID" value="TDU31753.1"/>
    <property type="molecule type" value="Genomic_DNA"/>
</dbReference>
<name>A0A4R7PCE6_9GAMM</name>
<keyword evidence="3" id="KW-1185">Reference proteome</keyword>
<dbReference type="PANTHER" id="PTHR43802">
    <property type="entry name" value="ENOYL-COA HYDRATASE"/>
    <property type="match status" value="1"/>
</dbReference>
<dbReference type="InterPro" id="IPR029045">
    <property type="entry name" value="ClpP/crotonase-like_dom_sf"/>
</dbReference>